<evidence type="ECO:0000313" key="3">
    <source>
        <dbReference type="Proteomes" id="UP000673447"/>
    </source>
</evidence>
<comment type="caution">
    <text evidence="2">The sequence shown here is derived from an EMBL/GenBank/DDBJ whole genome shotgun (WGS) entry which is preliminary data.</text>
</comment>
<dbReference type="EMBL" id="JAGKTC010000001">
    <property type="protein sequence ID" value="MBP3983655.1"/>
    <property type="molecule type" value="Genomic_DNA"/>
</dbReference>
<keyword evidence="1" id="KW-0732">Signal</keyword>
<accession>A0A941ASR8</accession>
<name>A0A941ASR8_9GAMM</name>
<evidence type="ECO:0000313" key="2">
    <source>
        <dbReference type="EMBL" id="MBP3983655.1"/>
    </source>
</evidence>
<evidence type="ECO:0000256" key="1">
    <source>
        <dbReference type="SAM" id="SignalP"/>
    </source>
</evidence>
<reference evidence="2" key="2">
    <citation type="submission" date="2021-03" db="EMBL/GenBank/DDBJ databases">
        <authorList>
            <person name="Cao W."/>
        </authorList>
    </citation>
    <scope>NUCLEOTIDE SEQUENCE</scope>
    <source>
        <strain evidence="2">110414</strain>
    </source>
</reference>
<gene>
    <name evidence="2" type="ORF">J5837_04375</name>
</gene>
<dbReference type="RefSeq" id="WP_210535486.1">
    <property type="nucleotide sequence ID" value="NZ_JAGKTC010000001.1"/>
</dbReference>
<proteinExistence type="predicted"/>
<organism evidence="2 3">
    <name type="scientific">Pseudoxanthomonas helianthi</name>
    <dbReference type="NCBI Taxonomy" id="1453541"/>
    <lineage>
        <taxon>Bacteria</taxon>
        <taxon>Pseudomonadati</taxon>
        <taxon>Pseudomonadota</taxon>
        <taxon>Gammaproteobacteria</taxon>
        <taxon>Lysobacterales</taxon>
        <taxon>Lysobacteraceae</taxon>
        <taxon>Pseudoxanthomonas</taxon>
    </lineage>
</organism>
<keyword evidence="3" id="KW-1185">Reference proteome</keyword>
<dbReference type="PROSITE" id="PS51257">
    <property type="entry name" value="PROKAR_LIPOPROTEIN"/>
    <property type="match status" value="1"/>
</dbReference>
<protein>
    <submittedName>
        <fullName evidence="2">DUF4331 family protein</fullName>
    </submittedName>
</protein>
<dbReference type="Proteomes" id="UP000673447">
    <property type="component" value="Unassembled WGS sequence"/>
</dbReference>
<feature type="signal peptide" evidence="1">
    <location>
        <begin position="1"/>
        <end position="23"/>
    </location>
</feature>
<reference evidence="2" key="1">
    <citation type="journal article" date="2016" name="Int. J. Syst. Evol. Microbiol.">
        <title>Pseudoxanthomonas helianthi sp. nov., isolated from roots of Jerusalem artichoke (Helianthus tuberosus).</title>
        <authorList>
            <person name="Kittiwongwattana C."/>
            <person name="Thawai C."/>
        </authorList>
    </citation>
    <scope>NUCLEOTIDE SEQUENCE</scope>
    <source>
        <strain evidence="2">110414</strain>
    </source>
</reference>
<feature type="chain" id="PRO_5037313946" evidence="1">
    <location>
        <begin position="24"/>
        <end position="393"/>
    </location>
</feature>
<dbReference type="AlphaFoldDB" id="A0A941ASR8"/>
<sequence>MKGQVRLLAAALASAGCLSPAVASDHLDSPTVIADPAADIGDLYAWMSPDGQRLNLVMDVVGKRFSDRIAYVFHVDSGRRFGKAATTTTIDCRFDAAGLARCEAAGDRASGVADRPAGIESQKRTFRVFAGLRDDPFANNVRGTGQAYEVAERALKAGIAKDPAGCPAFDASIAREMLDRWRHTDGAPAKNFLAGWKTGALVVSIDVASVDRGGELLAVWAGAYALGAHGRGSRLDRMGRTLTGNALLGLFDSEENANRRKEQYNRAAQKDWESFVPDIEKSLAVYDAFDGVCGNQWLAAGAATPDRYRNLARLLADDRLWVDTRRKECKRYMAVEQSLDVRSSDCGGRTPIGDAVDVYRSLLINGSEAGVEDGVVEDDKVHSTTDFPFLAEP</sequence>